<feature type="compositionally biased region" description="Acidic residues" evidence="1">
    <location>
        <begin position="349"/>
        <end position="379"/>
    </location>
</feature>
<dbReference type="STRING" id="1450539.A0A318ZG51"/>
<accession>A0A318ZG51</accession>
<proteinExistence type="predicted"/>
<feature type="compositionally biased region" description="Polar residues" evidence="1">
    <location>
        <begin position="266"/>
        <end position="290"/>
    </location>
</feature>
<protein>
    <submittedName>
        <fullName evidence="2">Uncharacterized protein</fullName>
    </submittedName>
</protein>
<evidence type="ECO:0000256" key="1">
    <source>
        <dbReference type="SAM" id="MobiDB-lite"/>
    </source>
</evidence>
<feature type="region of interest" description="Disordered" evidence="1">
    <location>
        <begin position="230"/>
        <end position="302"/>
    </location>
</feature>
<name>A0A318ZG51_9EURO</name>
<feature type="compositionally biased region" description="Low complexity" evidence="1">
    <location>
        <begin position="291"/>
        <end position="302"/>
    </location>
</feature>
<feature type="compositionally biased region" description="Basic residues" evidence="1">
    <location>
        <begin position="234"/>
        <end position="243"/>
    </location>
</feature>
<feature type="compositionally biased region" description="Low complexity" evidence="1">
    <location>
        <begin position="20"/>
        <end position="46"/>
    </location>
</feature>
<dbReference type="EMBL" id="KZ821250">
    <property type="protein sequence ID" value="PYH42600.1"/>
    <property type="molecule type" value="Genomic_DNA"/>
</dbReference>
<dbReference type="GeneID" id="37077715"/>
<dbReference type="RefSeq" id="XP_025428582.1">
    <property type="nucleotide sequence ID" value="XM_025576486.1"/>
</dbReference>
<feature type="region of interest" description="Disordered" evidence="1">
    <location>
        <begin position="1"/>
        <end position="91"/>
    </location>
</feature>
<keyword evidence="3" id="KW-1185">Reference proteome</keyword>
<feature type="region of interest" description="Disordered" evidence="1">
    <location>
        <begin position="133"/>
        <end position="167"/>
    </location>
</feature>
<sequence>MDRPIQPLVLRRPRRGAVYATSGSEAAAAAGSTAPATPAIPPTQTALLKPRTFSSVDKPAQPSQGTFDSPDLHGAPYIPPSEDAAGVPDADYHPFSVHDPLYYHPHYRKVVTWSQPTATIILPHEPLPLPDFTQEPRTPTPADADLMPPPPRPGHCHPQPTSILKPPTRMDNVALQNNLWSMIKRADWELSACHDILESTSQQCLQDLIEIDQSLIYIESVMQENERQSDMARRYGRRHKRSSHCQSHGDVHVYADPYGRSRGPRGSQTWSRNEPASASYRDSGTRDYQGSHSSLNSSVVSGRVEKNRRKLGSIAGIAASIKLEYEDLQIKINNIHRRNIKASENEIGSGEEDEERDIREEEDDDDDADYCDEEYEEEV</sequence>
<reference evidence="2 3" key="1">
    <citation type="submission" date="2016-12" db="EMBL/GenBank/DDBJ databases">
        <title>The genomes of Aspergillus section Nigri reveals drivers in fungal speciation.</title>
        <authorList>
            <consortium name="DOE Joint Genome Institute"/>
            <person name="Vesth T.C."/>
            <person name="Nybo J."/>
            <person name="Theobald S."/>
            <person name="Brandl J."/>
            <person name="Frisvad J.C."/>
            <person name="Nielsen K.F."/>
            <person name="Lyhne E.K."/>
            <person name="Kogle M.E."/>
            <person name="Kuo A."/>
            <person name="Riley R."/>
            <person name="Clum A."/>
            <person name="Nolan M."/>
            <person name="Lipzen A."/>
            <person name="Salamov A."/>
            <person name="Henrissat B."/>
            <person name="Wiebenga A."/>
            <person name="De Vries R.P."/>
            <person name="Grigoriev I.V."/>
            <person name="Mortensen U.H."/>
            <person name="Andersen M.R."/>
            <person name="Baker S.E."/>
        </authorList>
    </citation>
    <scope>NUCLEOTIDE SEQUENCE [LARGE SCALE GENOMIC DNA]</scope>
    <source>
        <strain evidence="2 3">JOP 1030-1</strain>
    </source>
</reference>
<dbReference type="AlphaFoldDB" id="A0A318ZG51"/>
<dbReference type="Proteomes" id="UP000248349">
    <property type="component" value="Unassembled WGS sequence"/>
</dbReference>
<dbReference type="OrthoDB" id="4502879at2759"/>
<gene>
    <name evidence="2" type="ORF">BP01DRAFT_368000</name>
</gene>
<evidence type="ECO:0000313" key="2">
    <source>
        <dbReference type="EMBL" id="PYH42600.1"/>
    </source>
</evidence>
<organism evidence="2 3">
    <name type="scientific">Aspergillus saccharolyticus JOP 1030-1</name>
    <dbReference type="NCBI Taxonomy" id="1450539"/>
    <lineage>
        <taxon>Eukaryota</taxon>
        <taxon>Fungi</taxon>
        <taxon>Dikarya</taxon>
        <taxon>Ascomycota</taxon>
        <taxon>Pezizomycotina</taxon>
        <taxon>Eurotiomycetes</taxon>
        <taxon>Eurotiomycetidae</taxon>
        <taxon>Eurotiales</taxon>
        <taxon>Aspergillaceae</taxon>
        <taxon>Aspergillus</taxon>
        <taxon>Aspergillus subgen. Circumdati</taxon>
    </lineage>
</organism>
<feature type="region of interest" description="Disordered" evidence="1">
    <location>
        <begin position="339"/>
        <end position="379"/>
    </location>
</feature>
<evidence type="ECO:0000313" key="3">
    <source>
        <dbReference type="Proteomes" id="UP000248349"/>
    </source>
</evidence>